<dbReference type="EMBL" id="CP003947">
    <property type="protein sequence ID" value="AFZ52630.1"/>
    <property type="molecule type" value="Genomic_DNA"/>
</dbReference>
<dbReference type="Proteomes" id="UP000010480">
    <property type="component" value="Chromosome"/>
</dbReference>
<name>K9Z213_CYAAP</name>
<dbReference type="STRING" id="755178.Cyan10605_0488"/>
<protein>
    <submittedName>
        <fullName evidence="1">Uncharacterized protein</fullName>
    </submittedName>
</protein>
<evidence type="ECO:0000313" key="2">
    <source>
        <dbReference type="Proteomes" id="UP000010480"/>
    </source>
</evidence>
<proteinExistence type="predicted"/>
<evidence type="ECO:0000313" key="1">
    <source>
        <dbReference type="EMBL" id="AFZ52630.1"/>
    </source>
</evidence>
<dbReference type="KEGG" id="can:Cyan10605_0488"/>
<keyword evidence="2" id="KW-1185">Reference proteome</keyword>
<dbReference type="PATRIC" id="fig|755178.3.peg.517"/>
<sequence>MNNILKFKGVIKNVIYNPRLIQSLKLYSFQEFNINICDGFGLIQLEDKNIAYSKWVSPKRTRSYPFARMYNTYSQSKVITIIPIIKDEGKDGDLDKIGFTTFCWMNLLNIYIILGYYEDAEKSQKKGQISKDKLSEQKFNNNFIKQQIEKIFNYKQSALHWNKNLFENEFINIFNLALNCYKKIENKTGVKIHNQDRLREYLKDIQTDFEEFKNISLKFSQQAINREIQTEHNLEYLVDGCKGVFEIENDLGGIYHLTADEIIIDKQNYIIQESKNSSKKCLPSLDDIQDGLFKLILYSNLDHLYLEDQELQFSCRLKLTGNNIKEEILLSESTESQELEKFIENNIFILTNQEVGIIYKLLLEVKRNKKLNILITNNG</sequence>
<organism evidence="1 2">
    <name type="scientific">Cyanobacterium aponinum (strain PCC 10605)</name>
    <dbReference type="NCBI Taxonomy" id="755178"/>
    <lineage>
        <taxon>Bacteria</taxon>
        <taxon>Bacillati</taxon>
        <taxon>Cyanobacteriota</taxon>
        <taxon>Cyanophyceae</taxon>
        <taxon>Oscillatoriophycideae</taxon>
        <taxon>Chroococcales</taxon>
        <taxon>Geminocystaceae</taxon>
        <taxon>Cyanobacterium</taxon>
    </lineage>
</organism>
<accession>K9Z213</accession>
<dbReference type="HOGENOM" id="CLU_730772_0_0_3"/>
<dbReference type="AlphaFoldDB" id="K9Z213"/>
<dbReference type="eggNOG" id="ENOG502ZA78">
    <property type="taxonomic scope" value="Bacteria"/>
</dbReference>
<reference evidence="2" key="1">
    <citation type="journal article" date="2013" name="Proc. Natl. Acad. Sci. U.S.A.">
        <title>Improving the coverage of the cyanobacterial phylum using diversity-driven genome sequencing.</title>
        <authorList>
            <person name="Shih P.M."/>
            <person name="Wu D."/>
            <person name="Latifi A."/>
            <person name="Axen S.D."/>
            <person name="Fewer D.P."/>
            <person name="Talla E."/>
            <person name="Calteau A."/>
            <person name="Cai F."/>
            <person name="Tandeau de Marsac N."/>
            <person name="Rippka R."/>
            <person name="Herdman M."/>
            <person name="Sivonen K."/>
            <person name="Coursin T."/>
            <person name="Laurent T."/>
            <person name="Goodwin L."/>
            <person name="Nolan M."/>
            <person name="Davenport K.W."/>
            <person name="Han C.S."/>
            <person name="Rubin E.M."/>
            <person name="Eisen J.A."/>
            <person name="Woyke T."/>
            <person name="Gugger M."/>
            <person name="Kerfeld C.A."/>
        </authorList>
    </citation>
    <scope>NUCLEOTIDE SEQUENCE [LARGE SCALE GENOMIC DNA]</scope>
    <source>
        <strain evidence="2">PCC 10605</strain>
    </source>
</reference>
<dbReference type="RefSeq" id="WP_015218361.1">
    <property type="nucleotide sequence ID" value="NC_019776.1"/>
</dbReference>
<dbReference type="REBASE" id="58412">
    <property type="entry name" value="Cap10605ORF487P"/>
</dbReference>
<dbReference type="OrthoDB" id="490757at2"/>
<gene>
    <name evidence="1" type="ordered locus">Cyan10605_0488</name>
</gene>